<dbReference type="PANTHER" id="PTHR43451">
    <property type="entry name" value="ACETYLTRANSFERASE (GNAT) FAMILY PROTEIN"/>
    <property type="match status" value="1"/>
</dbReference>
<dbReference type="RefSeq" id="WP_160603653.1">
    <property type="nucleotide sequence ID" value="NZ_WTYX01000001.1"/>
</dbReference>
<dbReference type="OrthoDB" id="9789081at2"/>
<dbReference type="EMBL" id="WTYX01000001">
    <property type="protein sequence ID" value="MXO90176.1"/>
    <property type="molecule type" value="Genomic_DNA"/>
</dbReference>
<dbReference type="CDD" id="cd04301">
    <property type="entry name" value="NAT_SF"/>
    <property type="match status" value="1"/>
</dbReference>
<organism evidence="2 3">
    <name type="scientific">Pontixanthobacter aquaemixtae</name>
    <dbReference type="NCBI Taxonomy" id="1958940"/>
    <lineage>
        <taxon>Bacteria</taxon>
        <taxon>Pseudomonadati</taxon>
        <taxon>Pseudomonadota</taxon>
        <taxon>Alphaproteobacteria</taxon>
        <taxon>Sphingomonadales</taxon>
        <taxon>Erythrobacteraceae</taxon>
        <taxon>Pontixanthobacter</taxon>
    </lineage>
</organism>
<dbReference type="Pfam" id="PF13673">
    <property type="entry name" value="Acetyltransf_10"/>
    <property type="match status" value="1"/>
</dbReference>
<feature type="domain" description="N-acetyltransferase" evidence="1">
    <location>
        <begin position="3"/>
        <end position="158"/>
    </location>
</feature>
<dbReference type="PANTHER" id="PTHR43451:SF1">
    <property type="entry name" value="ACETYLTRANSFERASE"/>
    <property type="match status" value="1"/>
</dbReference>
<dbReference type="PROSITE" id="PS51186">
    <property type="entry name" value="GNAT"/>
    <property type="match status" value="1"/>
</dbReference>
<reference evidence="2 3" key="1">
    <citation type="submission" date="2019-12" db="EMBL/GenBank/DDBJ databases">
        <title>Genomic-based taxomic classification of the family Erythrobacteraceae.</title>
        <authorList>
            <person name="Xu L."/>
        </authorList>
    </citation>
    <scope>NUCLEOTIDE SEQUENCE [LARGE SCALE GENOMIC DNA]</scope>
    <source>
        <strain evidence="2 3">KCTC 52763</strain>
    </source>
</reference>
<accession>A0A844ZT44</accession>
<evidence type="ECO:0000259" key="1">
    <source>
        <dbReference type="PROSITE" id="PS51186"/>
    </source>
</evidence>
<gene>
    <name evidence="2" type="ORF">GRI41_05040</name>
</gene>
<sequence length="165" mass="18499">MSYRIRDYVESDAGAIHSLTLAAINTVGRAGYSQEQVDAWAARHGDAERLHSRVLSGHMVFVAVDAQDRPVAYALLEPDGHLDMLYCHPRHTRRGLADQLLDTAESQARSLGVERLYTEASELARPAFERAGYELVRRRDFDLDGVPIHNFAMEKRLGQLPAARD</sequence>
<name>A0A844ZT44_9SPHN</name>
<evidence type="ECO:0000313" key="3">
    <source>
        <dbReference type="Proteomes" id="UP000442714"/>
    </source>
</evidence>
<dbReference type="InterPro" id="IPR052564">
    <property type="entry name" value="N-acetyltrans/Recomb-assoc"/>
</dbReference>
<protein>
    <submittedName>
        <fullName evidence="2">GNAT family N-acetyltransferase</fullName>
    </submittedName>
</protein>
<dbReference type="InterPro" id="IPR016181">
    <property type="entry name" value="Acyl_CoA_acyltransferase"/>
</dbReference>
<keyword evidence="2" id="KW-0808">Transferase</keyword>
<dbReference type="Proteomes" id="UP000442714">
    <property type="component" value="Unassembled WGS sequence"/>
</dbReference>
<dbReference type="InterPro" id="IPR000182">
    <property type="entry name" value="GNAT_dom"/>
</dbReference>
<dbReference type="GO" id="GO:0016747">
    <property type="term" value="F:acyltransferase activity, transferring groups other than amino-acyl groups"/>
    <property type="evidence" value="ECO:0007669"/>
    <property type="project" value="InterPro"/>
</dbReference>
<comment type="caution">
    <text evidence="2">The sequence shown here is derived from an EMBL/GenBank/DDBJ whole genome shotgun (WGS) entry which is preliminary data.</text>
</comment>
<evidence type="ECO:0000313" key="2">
    <source>
        <dbReference type="EMBL" id="MXO90176.1"/>
    </source>
</evidence>
<proteinExistence type="predicted"/>
<dbReference type="AlphaFoldDB" id="A0A844ZT44"/>
<dbReference type="Gene3D" id="3.40.630.30">
    <property type="match status" value="1"/>
</dbReference>
<keyword evidence="3" id="KW-1185">Reference proteome</keyword>
<dbReference type="SUPFAM" id="SSF55729">
    <property type="entry name" value="Acyl-CoA N-acyltransferases (Nat)"/>
    <property type="match status" value="1"/>
</dbReference>